<dbReference type="InterPro" id="IPR015310">
    <property type="entry name" value="AHSA1-like_N"/>
</dbReference>
<dbReference type="EMBL" id="JBGBPQ010000010">
    <property type="protein sequence ID" value="KAL1518796.1"/>
    <property type="molecule type" value="Genomic_DNA"/>
</dbReference>
<dbReference type="AlphaFoldDB" id="A0AB34JAZ9"/>
<dbReference type="InterPro" id="IPR036338">
    <property type="entry name" value="Aha1"/>
</dbReference>
<reference evidence="3 4" key="1">
    <citation type="journal article" date="2024" name="Science">
        <title>Giant polyketide synthase enzymes in the biosynthesis of giant marine polyether toxins.</title>
        <authorList>
            <person name="Fallon T.R."/>
            <person name="Shende V.V."/>
            <person name="Wierzbicki I.H."/>
            <person name="Pendleton A.L."/>
            <person name="Watervoot N.F."/>
            <person name="Auber R.P."/>
            <person name="Gonzalez D.J."/>
            <person name="Wisecaver J.H."/>
            <person name="Moore B.S."/>
        </authorList>
    </citation>
    <scope>NUCLEOTIDE SEQUENCE [LARGE SCALE GENOMIC DNA]</scope>
    <source>
        <strain evidence="3 4">12B1</strain>
    </source>
</reference>
<dbReference type="Gene3D" id="3.15.10.20">
    <property type="entry name" value="Activator of Hsp90 ATPase Aha1, N-terminal domain"/>
    <property type="match status" value="1"/>
</dbReference>
<dbReference type="SMART" id="SM01000">
    <property type="entry name" value="Aha1_N"/>
    <property type="match status" value="1"/>
</dbReference>
<accession>A0AB34JAZ9</accession>
<proteinExistence type="inferred from homology"/>
<dbReference type="GO" id="GO:0006457">
    <property type="term" value="P:protein folding"/>
    <property type="evidence" value="ECO:0007669"/>
    <property type="project" value="TreeGrafter"/>
</dbReference>
<dbReference type="CDD" id="cd08892">
    <property type="entry name" value="SRPBCC_Aha1"/>
    <property type="match status" value="1"/>
</dbReference>
<dbReference type="Gene3D" id="3.30.530.20">
    <property type="match status" value="1"/>
</dbReference>
<dbReference type="SUPFAM" id="SSF103111">
    <property type="entry name" value="Activator of Hsp90 ATPase, Aha1"/>
    <property type="match status" value="1"/>
</dbReference>
<keyword evidence="4" id="KW-1185">Reference proteome</keyword>
<sequence>MAKFGEGDQRWIVKEREDGKNCNNWHWSEVSLTDWSKERLTELLVGVTALDDSSKGFCKVTELDKCTGDVTVQSRKQKKFPLYELEIRLKWEGQLWDSSGKVKTEAKGKITIPDLSEETFDDLEMTVTCDDESSEKAPLKEAMRTTGVARIREACASWVAELKKNVYAGDAAAMVAKKPASERVNNQYVVSGAESKRTSDVKISYTFNPPPHVLYDTLLDTDRIRGATASDASMSKEVGGKFVMFSGSVEGENLSLVPYSEEKGEAVIVWKWRFNTWQPGQHSKVTITLTNKDGQTKLDLVQTGVPEDEKERTEKGWNGLLFDRLKAMLGGSVAR</sequence>
<comment type="caution">
    <text evidence="3">The sequence shown here is derived from an EMBL/GenBank/DDBJ whole genome shotgun (WGS) entry which is preliminary data.</text>
</comment>
<feature type="domain" description="Activator of Hsp90 ATPase AHSA1-like N-terminal" evidence="2">
    <location>
        <begin position="29"/>
        <end position="164"/>
    </location>
</feature>
<comment type="similarity">
    <text evidence="1">Belongs to the AHA1 family.</text>
</comment>
<dbReference type="Pfam" id="PF08327">
    <property type="entry name" value="AHSA1"/>
    <property type="match status" value="1"/>
</dbReference>
<dbReference type="PANTHER" id="PTHR13009:SF22">
    <property type="entry name" value="LD43819P"/>
    <property type="match status" value="1"/>
</dbReference>
<dbReference type="InterPro" id="IPR013538">
    <property type="entry name" value="ASHA1/2-like_C"/>
</dbReference>
<evidence type="ECO:0000256" key="1">
    <source>
        <dbReference type="ARBA" id="ARBA00006817"/>
    </source>
</evidence>
<protein>
    <recommendedName>
        <fullName evidence="2">Activator of Hsp90 ATPase AHSA1-like N-terminal domain-containing protein</fullName>
    </recommendedName>
</protein>
<dbReference type="Pfam" id="PF09229">
    <property type="entry name" value="Aha1_N"/>
    <property type="match status" value="1"/>
</dbReference>
<dbReference type="GO" id="GO:0051087">
    <property type="term" value="F:protein-folding chaperone binding"/>
    <property type="evidence" value="ECO:0007669"/>
    <property type="project" value="InterPro"/>
</dbReference>
<name>A0AB34JAZ9_PRYPA</name>
<dbReference type="GO" id="GO:0001671">
    <property type="term" value="F:ATPase activator activity"/>
    <property type="evidence" value="ECO:0007669"/>
    <property type="project" value="InterPro"/>
</dbReference>
<organism evidence="3 4">
    <name type="scientific">Prymnesium parvum</name>
    <name type="common">Toxic golden alga</name>
    <dbReference type="NCBI Taxonomy" id="97485"/>
    <lineage>
        <taxon>Eukaryota</taxon>
        <taxon>Haptista</taxon>
        <taxon>Haptophyta</taxon>
        <taxon>Prymnesiophyceae</taxon>
        <taxon>Prymnesiales</taxon>
        <taxon>Prymnesiaceae</taxon>
        <taxon>Prymnesium</taxon>
    </lineage>
</organism>
<evidence type="ECO:0000259" key="2">
    <source>
        <dbReference type="SMART" id="SM01000"/>
    </source>
</evidence>
<dbReference type="GO" id="GO:0005829">
    <property type="term" value="C:cytosol"/>
    <property type="evidence" value="ECO:0007669"/>
    <property type="project" value="TreeGrafter"/>
</dbReference>
<gene>
    <name evidence="3" type="ORF">AB1Y20_003076</name>
</gene>
<dbReference type="PANTHER" id="PTHR13009">
    <property type="entry name" value="HEAT SHOCK PROTEIN 90 HSP90 CO-CHAPERONE AHA-1"/>
    <property type="match status" value="1"/>
</dbReference>
<evidence type="ECO:0000313" key="3">
    <source>
        <dbReference type="EMBL" id="KAL1518796.1"/>
    </source>
</evidence>
<dbReference type="SUPFAM" id="SSF55961">
    <property type="entry name" value="Bet v1-like"/>
    <property type="match status" value="1"/>
</dbReference>
<dbReference type="InterPro" id="IPR023393">
    <property type="entry name" value="START-like_dom_sf"/>
</dbReference>
<evidence type="ECO:0000313" key="4">
    <source>
        <dbReference type="Proteomes" id="UP001515480"/>
    </source>
</evidence>
<dbReference type="Proteomes" id="UP001515480">
    <property type="component" value="Unassembled WGS sequence"/>
</dbReference>